<dbReference type="OrthoDB" id="1293503at2759"/>
<dbReference type="PANTHER" id="PTHR47027:SF30">
    <property type="entry name" value="THAP-TYPE DOMAIN-CONTAINING PROTEIN"/>
    <property type="match status" value="1"/>
</dbReference>
<name>A0A9P0Q7H8_ACAOB</name>
<dbReference type="EMBL" id="CAKOFQ010008273">
    <property type="protein sequence ID" value="CAH2013124.1"/>
    <property type="molecule type" value="Genomic_DNA"/>
</dbReference>
<dbReference type="Proteomes" id="UP001152888">
    <property type="component" value="Unassembled WGS sequence"/>
</dbReference>
<evidence type="ECO:0000313" key="1">
    <source>
        <dbReference type="EMBL" id="CAH2013124.1"/>
    </source>
</evidence>
<evidence type="ECO:0000313" key="2">
    <source>
        <dbReference type="Proteomes" id="UP001152888"/>
    </source>
</evidence>
<dbReference type="PANTHER" id="PTHR47027">
    <property type="entry name" value="REVERSE TRANSCRIPTASE DOMAIN-CONTAINING PROTEIN"/>
    <property type="match status" value="1"/>
</dbReference>
<reference evidence="1" key="1">
    <citation type="submission" date="2022-03" db="EMBL/GenBank/DDBJ databases">
        <authorList>
            <person name="Sayadi A."/>
        </authorList>
    </citation>
    <scope>NUCLEOTIDE SEQUENCE</scope>
</reference>
<proteinExistence type="predicted"/>
<sequence>MTVYRTVFRPILIFGSESWVLTNRQKIKLQAIDMKYLRAVRVTRKDKIRNEVIREELGVESVLQRIEENQLKWFGHLVRMKDTRPLNSYGKRGIRGMMDWRKYSRTGE</sequence>
<protein>
    <submittedName>
        <fullName evidence="1">Uncharacterized protein</fullName>
    </submittedName>
</protein>
<accession>A0A9P0Q7H8</accession>
<organism evidence="1 2">
    <name type="scientific">Acanthoscelides obtectus</name>
    <name type="common">Bean weevil</name>
    <name type="synonym">Bruchus obtectus</name>
    <dbReference type="NCBI Taxonomy" id="200917"/>
    <lineage>
        <taxon>Eukaryota</taxon>
        <taxon>Metazoa</taxon>
        <taxon>Ecdysozoa</taxon>
        <taxon>Arthropoda</taxon>
        <taxon>Hexapoda</taxon>
        <taxon>Insecta</taxon>
        <taxon>Pterygota</taxon>
        <taxon>Neoptera</taxon>
        <taxon>Endopterygota</taxon>
        <taxon>Coleoptera</taxon>
        <taxon>Polyphaga</taxon>
        <taxon>Cucujiformia</taxon>
        <taxon>Chrysomeloidea</taxon>
        <taxon>Chrysomelidae</taxon>
        <taxon>Bruchinae</taxon>
        <taxon>Bruchini</taxon>
        <taxon>Acanthoscelides</taxon>
    </lineage>
</organism>
<keyword evidence="2" id="KW-1185">Reference proteome</keyword>
<comment type="caution">
    <text evidence="1">The sequence shown here is derived from an EMBL/GenBank/DDBJ whole genome shotgun (WGS) entry which is preliminary data.</text>
</comment>
<gene>
    <name evidence="1" type="ORF">ACAOBT_LOCUS33228</name>
</gene>
<dbReference type="AlphaFoldDB" id="A0A9P0Q7H8"/>